<proteinExistence type="predicted"/>
<protein>
    <submittedName>
        <fullName evidence="3">Uncharacterized protein</fullName>
    </submittedName>
</protein>
<keyword evidence="2" id="KW-1133">Transmembrane helix</keyword>
<reference evidence="3 4" key="1">
    <citation type="submission" date="2015-10" db="EMBL/GenBank/DDBJ databases">
        <title>Corynebacteirum lowii and Corynebacterium oculi species nova, derived from human clinical disease and and emended description of Corynebacterium mastiditis.</title>
        <authorList>
            <person name="Bernard K."/>
            <person name="Pacheco A.L."/>
            <person name="Mcdougall C."/>
            <person name="Burtx T."/>
            <person name="Weibe D."/>
            <person name="Tyler S."/>
            <person name="Olson A.B."/>
            <person name="Cnockaert M."/>
            <person name="Eguchi H."/>
            <person name="Kuwahara T."/>
            <person name="Nakayama-Imaohji H."/>
            <person name="Boudewijins M."/>
            <person name="Van Hoecke F."/>
            <person name="Bernier A.-M."/>
            <person name="Vandamme P."/>
        </authorList>
    </citation>
    <scope>NUCLEOTIDE SEQUENCE [LARGE SCALE GENOMIC DNA]</scope>
    <source>
        <strain evidence="3 4">NML 130210</strain>
    </source>
</reference>
<dbReference type="AlphaFoldDB" id="A0A0Q0TWJ6"/>
<comment type="caution">
    <text evidence="3">The sequence shown here is derived from an EMBL/GenBank/DDBJ whole genome shotgun (WGS) entry which is preliminary data.</text>
</comment>
<keyword evidence="2" id="KW-0812">Transmembrane</keyword>
<dbReference type="EMBL" id="LKST01000004">
    <property type="protein sequence ID" value="KQB83257.1"/>
    <property type="molecule type" value="Genomic_DNA"/>
</dbReference>
<keyword evidence="2" id="KW-0472">Membrane</keyword>
<sequence length="99" mass="11812">MGRLYCCFGLWKKVCGNVGIMWRMDYLILILAISLPLWLLFVFWYQRKRLNRRRKYKAMGADWPVEWMGSKGIEEMSWEDTTAQPASAERAEDSRTRDL</sequence>
<name>A0A0Q0TWJ6_9CORY</name>
<gene>
    <name evidence="3" type="ORF">Cocul_02231</name>
</gene>
<evidence type="ECO:0000313" key="4">
    <source>
        <dbReference type="Proteomes" id="UP000050517"/>
    </source>
</evidence>
<accession>A0A0Q0TWJ6</accession>
<dbReference type="Proteomes" id="UP000050517">
    <property type="component" value="Unassembled WGS sequence"/>
</dbReference>
<feature type="region of interest" description="Disordered" evidence="1">
    <location>
        <begin position="76"/>
        <end position="99"/>
    </location>
</feature>
<organism evidence="3 4">
    <name type="scientific">Corynebacterium oculi</name>
    <dbReference type="NCBI Taxonomy" id="1544416"/>
    <lineage>
        <taxon>Bacteria</taxon>
        <taxon>Bacillati</taxon>
        <taxon>Actinomycetota</taxon>
        <taxon>Actinomycetes</taxon>
        <taxon>Mycobacteriales</taxon>
        <taxon>Corynebacteriaceae</taxon>
        <taxon>Corynebacterium</taxon>
    </lineage>
</organism>
<evidence type="ECO:0000313" key="3">
    <source>
        <dbReference type="EMBL" id="KQB83257.1"/>
    </source>
</evidence>
<dbReference type="PATRIC" id="fig|1544416.3.peg.2228"/>
<feature type="compositionally biased region" description="Basic and acidic residues" evidence="1">
    <location>
        <begin position="89"/>
        <end position="99"/>
    </location>
</feature>
<evidence type="ECO:0000256" key="2">
    <source>
        <dbReference type="SAM" id="Phobius"/>
    </source>
</evidence>
<feature type="transmembrane region" description="Helical" evidence="2">
    <location>
        <begin position="26"/>
        <end position="45"/>
    </location>
</feature>
<keyword evidence="4" id="KW-1185">Reference proteome</keyword>
<evidence type="ECO:0000256" key="1">
    <source>
        <dbReference type="SAM" id="MobiDB-lite"/>
    </source>
</evidence>